<name>A0A1A8K7C7_NOTKU</name>
<feature type="non-terminal residue" evidence="1">
    <location>
        <position position="77"/>
    </location>
</feature>
<gene>
    <name evidence="1" type="primary">Nfu_g_1_019094</name>
</gene>
<reference evidence="1" key="2">
    <citation type="submission" date="2016-06" db="EMBL/GenBank/DDBJ databases">
        <title>The genome of a short-lived fish provides insights into sex chromosome evolution and the genetic control of aging.</title>
        <authorList>
            <person name="Reichwald K."/>
            <person name="Felder M."/>
            <person name="Petzold A."/>
            <person name="Koch P."/>
            <person name="Groth M."/>
            <person name="Platzer M."/>
        </authorList>
    </citation>
    <scope>NUCLEOTIDE SEQUENCE</scope>
    <source>
        <tissue evidence="1">Brain</tissue>
    </source>
</reference>
<proteinExistence type="predicted"/>
<sequence>DQLSCLVQRQCPLEQDRIRKVSIRGTAHVRCLGDNVRLRWFGHVLGRDDEDIDQGYLILGLEGRYPARFSGFSAPIH</sequence>
<dbReference type="EMBL" id="HAEE01008228">
    <property type="protein sequence ID" value="SBR28278.1"/>
    <property type="molecule type" value="Transcribed_RNA"/>
</dbReference>
<reference evidence="1" key="1">
    <citation type="submission" date="2016-05" db="EMBL/GenBank/DDBJ databases">
        <authorList>
            <person name="Lavstsen T."/>
            <person name="Jespersen J.S."/>
        </authorList>
    </citation>
    <scope>NUCLEOTIDE SEQUENCE</scope>
    <source>
        <tissue evidence="1">Brain</tissue>
    </source>
</reference>
<organism evidence="1">
    <name type="scientific">Nothobranchius kuhntae</name>
    <name type="common">Beira killifish</name>
    <dbReference type="NCBI Taxonomy" id="321403"/>
    <lineage>
        <taxon>Eukaryota</taxon>
        <taxon>Metazoa</taxon>
        <taxon>Chordata</taxon>
        <taxon>Craniata</taxon>
        <taxon>Vertebrata</taxon>
        <taxon>Euteleostomi</taxon>
        <taxon>Actinopterygii</taxon>
        <taxon>Neopterygii</taxon>
        <taxon>Teleostei</taxon>
        <taxon>Neoteleostei</taxon>
        <taxon>Acanthomorphata</taxon>
        <taxon>Ovalentaria</taxon>
        <taxon>Atherinomorphae</taxon>
        <taxon>Cyprinodontiformes</taxon>
        <taxon>Nothobranchiidae</taxon>
        <taxon>Nothobranchius</taxon>
    </lineage>
</organism>
<protein>
    <submittedName>
        <fullName evidence="1">Uncharacterized protein</fullName>
    </submittedName>
</protein>
<accession>A0A1A8K7C7</accession>
<feature type="non-terminal residue" evidence="1">
    <location>
        <position position="1"/>
    </location>
</feature>
<dbReference type="AlphaFoldDB" id="A0A1A8K7C7"/>
<evidence type="ECO:0000313" key="1">
    <source>
        <dbReference type="EMBL" id="SBR28278.1"/>
    </source>
</evidence>